<keyword evidence="3" id="KW-1185">Reference proteome</keyword>
<dbReference type="OrthoDB" id="1931437at2"/>
<dbReference type="EMBL" id="SPQQ01000004">
    <property type="protein sequence ID" value="TGE37520.1"/>
    <property type="molecule type" value="Genomic_DNA"/>
</dbReference>
<evidence type="ECO:0000256" key="1">
    <source>
        <dbReference type="SAM" id="Phobius"/>
    </source>
</evidence>
<evidence type="ECO:0000313" key="3">
    <source>
        <dbReference type="Proteomes" id="UP000298460"/>
    </source>
</evidence>
<dbReference type="AlphaFoldDB" id="A0A4Z0R3Z9"/>
<name>A0A4Z0R3Z9_9FIRM</name>
<comment type="caution">
    <text evidence="2">The sequence shown here is derived from an EMBL/GenBank/DDBJ whole genome shotgun (WGS) entry which is preliminary data.</text>
</comment>
<protein>
    <recommendedName>
        <fullName evidence="4">Holin</fullName>
    </recommendedName>
</protein>
<reference evidence="2 3" key="1">
    <citation type="submission" date="2019-03" db="EMBL/GenBank/DDBJ databases">
        <title>Draft Genome Sequence of Desulfosporosinus fructosivorans Strain 63.6F, Isolated from Marine Sediment in the Baltic Sea.</title>
        <authorList>
            <person name="Hausmann B."/>
            <person name="Vandieken V."/>
            <person name="Pjevac P."/>
            <person name="Schreck K."/>
            <person name="Herbold C.W."/>
            <person name="Loy A."/>
        </authorList>
    </citation>
    <scope>NUCLEOTIDE SEQUENCE [LARGE SCALE GENOMIC DNA]</scope>
    <source>
        <strain evidence="2 3">63.6F</strain>
    </source>
</reference>
<keyword evidence="1" id="KW-0812">Transmembrane</keyword>
<evidence type="ECO:0000313" key="2">
    <source>
        <dbReference type="EMBL" id="TGE37520.1"/>
    </source>
</evidence>
<keyword evidence="1" id="KW-1133">Transmembrane helix</keyword>
<organism evidence="2 3">
    <name type="scientific">Desulfosporosinus fructosivorans</name>
    <dbReference type="NCBI Taxonomy" id="2018669"/>
    <lineage>
        <taxon>Bacteria</taxon>
        <taxon>Bacillati</taxon>
        <taxon>Bacillota</taxon>
        <taxon>Clostridia</taxon>
        <taxon>Eubacteriales</taxon>
        <taxon>Desulfitobacteriaceae</taxon>
        <taxon>Desulfosporosinus</taxon>
    </lineage>
</organism>
<dbReference type="Proteomes" id="UP000298460">
    <property type="component" value="Unassembled WGS sequence"/>
</dbReference>
<evidence type="ECO:0008006" key="4">
    <source>
        <dbReference type="Google" id="ProtNLM"/>
    </source>
</evidence>
<gene>
    <name evidence="2" type="ORF">E4K67_12265</name>
</gene>
<dbReference type="RefSeq" id="WP_135547113.1">
    <property type="nucleotide sequence ID" value="NZ_SPQQ01000004.1"/>
</dbReference>
<accession>A0A4Z0R3Z9</accession>
<sequence>MVTELGLLVVLVYVIVTALKKYGLDHKFAHLLSIPLGILSSFGLLQCTSIREYLMIGLFIGIGAVGICDTVSNCVTTLQEIFKRA</sequence>
<feature type="transmembrane region" description="Helical" evidence="1">
    <location>
        <begin position="28"/>
        <end position="45"/>
    </location>
</feature>
<keyword evidence="1" id="KW-0472">Membrane</keyword>
<proteinExistence type="predicted"/>